<evidence type="ECO:0000256" key="1">
    <source>
        <dbReference type="SAM" id="MobiDB-lite"/>
    </source>
</evidence>
<proteinExistence type="predicted"/>
<dbReference type="WBParaSite" id="PDA_v2.g23278.t1">
    <property type="protein sequence ID" value="PDA_v2.g23278.t1"/>
    <property type="gene ID" value="PDA_v2.g23278"/>
</dbReference>
<dbReference type="Proteomes" id="UP000887578">
    <property type="component" value="Unplaced"/>
</dbReference>
<feature type="compositionally biased region" description="Basic and acidic residues" evidence="1">
    <location>
        <begin position="113"/>
        <end position="129"/>
    </location>
</feature>
<accession>A0A914Q321</accession>
<protein>
    <submittedName>
        <fullName evidence="3">Uncharacterized protein</fullName>
    </submittedName>
</protein>
<dbReference type="AlphaFoldDB" id="A0A914Q321"/>
<sequence>MFLHGTAATNSIVAENYEEKEKSQSWNKSPKVSTFTTLNEDNNDLKKRWKNENTLNTTNKSTLSLHIEAYENSIKAVQLKHKQNPFELPRQQNQDHKNEPEVMQFKASQKLLDSNKPKSELKPNDEKDPTLFMPVKAELKPAVCSDRGEENHRINDEARVATQNSYLDERAAHDLGAKAQKITIRKNRIPSTKSSSSSENENGIRQAIIEPPVVEHANNLQADQVLPVESPPPDPLPRPNLDNYQHSPMRVPTPLPSRYNIRSHSVNRGNNSTFINTASAAGTSITIRSQSFPTQSRRRRSRR</sequence>
<evidence type="ECO:0000313" key="3">
    <source>
        <dbReference type="WBParaSite" id="PDA_v2.g23278.t1"/>
    </source>
</evidence>
<organism evidence="2 3">
    <name type="scientific">Panagrolaimus davidi</name>
    <dbReference type="NCBI Taxonomy" id="227884"/>
    <lineage>
        <taxon>Eukaryota</taxon>
        <taxon>Metazoa</taxon>
        <taxon>Ecdysozoa</taxon>
        <taxon>Nematoda</taxon>
        <taxon>Chromadorea</taxon>
        <taxon>Rhabditida</taxon>
        <taxon>Tylenchina</taxon>
        <taxon>Panagrolaimomorpha</taxon>
        <taxon>Panagrolaimoidea</taxon>
        <taxon>Panagrolaimidae</taxon>
        <taxon>Panagrolaimus</taxon>
    </lineage>
</organism>
<keyword evidence="2" id="KW-1185">Reference proteome</keyword>
<feature type="compositionally biased region" description="Polar residues" evidence="1">
    <location>
        <begin position="260"/>
        <end position="295"/>
    </location>
</feature>
<evidence type="ECO:0000313" key="2">
    <source>
        <dbReference type="Proteomes" id="UP000887578"/>
    </source>
</evidence>
<feature type="region of interest" description="Disordered" evidence="1">
    <location>
        <begin position="225"/>
        <end position="303"/>
    </location>
</feature>
<name>A0A914Q321_9BILA</name>
<reference evidence="3" key="1">
    <citation type="submission" date="2022-11" db="UniProtKB">
        <authorList>
            <consortium name="WormBaseParasite"/>
        </authorList>
    </citation>
    <scope>IDENTIFICATION</scope>
</reference>
<feature type="compositionally biased region" description="Pro residues" evidence="1">
    <location>
        <begin position="229"/>
        <end position="238"/>
    </location>
</feature>
<feature type="region of interest" description="Disordered" evidence="1">
    <location>
        <begin position="110"/>
        <end position="129"/>
    </location>
</feature>